<dbReference type="AlphaFoldDB" id="W6RTJ3"/>
<keyword evidence="1" id="KW-1133">Transmembrane helix</keyword>
<feature type="transmembrane region" description="Helical" evidence="1">
    <location>
        <begin position="81"/>
        <end position="98"/>
    </location>
</feature>
<sequence length="132" mass="14352">MEQKLGGGIITISVLTLVGFAFNLISYLAMLIMGDSLNEMYSSMGLGNIIPSTSTLVVSLILSIIIGVSTILILMKKSIGVYGYFIGEVLSIISSIIFTGFSLFGLIISLIFPVLMFIFIYKRKTVFGFSEN</sequence>
<evidence type="ECO:0000256" key="1">
    <source>
        <dbReference type="SAM" id="Phobius"/>
    </source>
</evidence>
<keyword evidence="1" id="KW-0812">Transmembrane</keyword>
<feature type="transmembrane region" description="Helical" evidence="1">
    <location>
        <begin position="12"/>
        <end position="33"/>
    </location>
</feature>
<evidence type="ECO:0000313" key="3">
    <source>
        <dbReference type="Proteomes" id="UP000019426"/>
    </source>
</evidence>
<dbReference type="PATRIC" id="fig|1216932.3.peg.426"/>
<evidence type="ECO:0000313" key="2">
    <source>
        <dbReference type="EMBL" id="CDM67608.1"/>
    </source>
</evidence>
<dbReference type="EMBL" id="HG917868">
    <property type="protein sequence ID" value="CDM67608.1"/>
    <property type="molecule type" value="Genomic_DNA"/>
</dbReference>
<keyword evidence="3" id="KW-1185">Reference proteome</keyword>
<feature type="transmembrane region" description="Helical" evidence="1">
    <location>
        <begin position="104"/>
        <end position="121"/>
    </location>
</feature>
<dbReference type="Proteomes" id="UP000019426">
    <property type="component" value="Chromosome M2/40_rep1"/>
</dbReference>
<name>W6RTJ3_9CLOT</name>
<dbReference type="HOGENOM" id="CLU_130855_0_0_9"/>
<accession>W6RTJ3</accession>
<protein>
    <submittedName>
        <fullName evidence="2">Putative membrane protein</fullName>
    </submittedName>
</protein>
<dbReference type="eggNOG" id="ENOG5033I1F">
    <property type="taxonomic scope" value="Bacteria"/>
</dbReference>
<gene>
    <name evidence="2" type="ORF">CM240_0441</name>
</gene>
<dbReference type="RefSeq" id="WP_044036072.1">
    <property type="nucleotide sequence ID" value="NZ_HG917868.1"/>
</dbReference>
<proteinExistence type="predicted"/>
<reference evidence="2 3" key="1">
    <citation type="submission" date="2013-11" db="EMBL/GenBank/DDBJ databases">
        <title>Complete genome sequence of Clostridum sp. M2/40.</title>
        <authorList>
            <person name="Wibberg D."/>
            <person name="Puehler A."/>
            <person name="Schlueter A."/>
        </authorList>
    </citation>
    <scope>NUCLEOTIDE SEQUENCE [LARGE SCALE GENOMIC DNA]</scope>
    <source>
        <strain evidence="3">M2/40</strain>
    </source>
</reference>
<keyword evidence="1" id="KW-0472">Membrane</keyword>
<dbReference type="KEGG" id="clt:CM240_0441"/>
<organism evidence="2 3">
    <name type="scientific">Clostridium bornimense</name>
    <dbReference type="NCBI Taxonomy" id="1216932"/>
    <lineage>
        <taxon>Bacteria</taxon>
        <taxon>Bacillati</taxon>
        <taxon>Bacillota</taxon>
        <taxon>Clostridia</taxon>
        <taxon>Eubacteriales</taxon>
        <taxon>Clostridiaceae</taxon>
        <taxon>Clostridium</taxon>
    </lineage>
</organism>
<dbReference type="STRING" id="1216932.CM240_0441"/>
<feature type="transmembrane region" description="Helical" evidence="1">
    <location>
        <begin position="53"/>
        <end position="74"/>
    </location>
</feature>
<dbReference type="OrthoDB" id="1938844at2"/>